<protein>
    <submittedName>
        <fullName evidence="1">Uncharacterized protein</fullName>
    </submittedName>
</protein>
<dbReference type="Gene3D" id="3.80.10.10">
    <property type="entry name" value="Ribonuclease Inhibitor"/>
    <property type="match status" value="1"/>
</dbReference>
<dbReference type="Gene3D" id="1.20.1280.50">
    <property type="match status" value="1"/>
</dbReference>
<name>A0A067M6B5_BOTB1</name>
<evidence type="ECO:0000313" key="2">
    <source>
        <dbReference type="Proteomes" id="UP000027195"/>
    </source>
</evidence>
<dbReference type="SUPFAM" id="SSF52047">
    <property type="entry name" value="RNI-like"/>
    <property type="match status" value="1"/>
</dbReference>
<proteinExistence type="predicted"/>
<gene>
    <name evidence="1" type="ORF">BOTBODRAFT_496909</name>
</gene>
<dbReference type="PANTHER" id="PTHR38926:SF5">
    <property type="entry name" value="F-BOX AND LEUCINE-RICH REPEAT PROTEIN 6"/>
    <property type="match status" value="1"/>
</dbReference>
<dbReference type="PANTHER" id="PTHR38926">
    <property type="entry name" value="F-BOX DOMAIN CONTAINING PROTEIN, EXPRESSED"/>
    <property type="match status" value="1"/>
</dbReference>
<reference evidence="2" key="1">
    <citation type="journal article" date="2014" name="Proc. Natl. Acad. Sci. U.S.A.">
        <title>Extensive sampling of basidiomycete genomes demonstrates inadequacy of the white-rot/brown-rot paradigm for wood decay fungi.</title>
        <authorList>
            <person name="Riley R."/>
            <person name="Salamov A.A."/>
            <person name="Brown D.W."/>
            <person name="Nagy L.G."/>
            <person name="Floudas D."/>
            <person name="Held B.W."/>
            <person name="Levasseur A."/>
            <person name="Lombard V."/>
            <person name="Morin E."/>
            <person name="Otillar R."/>
            <person name="Lindquist E.A."/>
            <person name="Sun H."/>
            <person name="LaButti K.M."/>
            <person name="Schmutz J."/>
            <person name="Jabbour D."/>
            <person name="Luo H."/>
            <person name="Baker S.E."/>
            <person name="Pisabarro A.G."/>
            <person name="Walton J.D."/>
            <person name="Blanchette R.A."/>
            <person name="Henrissat B."/>
            <person name="Martin F."/>
            <person name="Cullen D."/>
            <person name="Hibbett D.S."/>
            <person name="Grigoriev I.V."/>
        </authorList>
    </citation>
    <scope>NUCLEOTIDE SEQUENCE [LARGE SCALE GENOMIC DNA]</scope>
    <source>
        <strain evidence="2">FD-172 SS1</strain>
    </source>
</reference>
<accession>A0A067M6B5</accession>
<dbReference type="EMBL" id="KL198069">
    <property type="protein sequence ID" value="KDQ10245.1"/>
    <property type="molecule type" value="Genomic_DNA"/>
</dbReference>
<dbReference type="SUPFAM" id="SSF81383">
    <property type="entry name" value="F-box domain"/>
    <property type="match status" value="1"/>
</dbReference>
<dbReference type="Proteomes" id="UP000027195">
    <property type="component" value="Unassembled WGS sequence"/>
</dbReference>
<dbReference type="AlphaFoldDB" id="A0A067M6B5"/>
<sequence length="619" mass="69993">MQGIFKQQLLETVREIRSNRCDSNQLLFMDQDASRGASDNSSGVLATQLASLDEDYEMLAIIQSRSRQSPEFAAYVEEQMAANRARRNRLVPFYRLPDDIYFTILETLRDAPSFRMKDALTVSQVSKLWREFALSLPRLWTLIDNESVSTRSIPSFISRSKGAFLEISYNHTQVRRHARSTYPYCEPEPEFREFITPTLPHIARCRTLSILDVPMDVFLPRFLAPAPELKTLVLSGYSSRALDLERDACSLFSGSVPRLRSMTLRGVYLPLNPALYGGITRLYVSDTPFPTVQIILRILELTELLEEFMLESPQFPSNTLSVSDSRHSIHLPHLRSISLKKMAHSTIRCITTSIHALKSLSYLEVIPDGNNVHVDHADADLTRILTSTAQPDPGASILSRIGYLYVIGFARDSAGLAVTGHIGSPREQHVLKLEVRTRLWYKELFRSIGDLHPFPSLRALSLHNLSDHKLDIPSFVYVLRKLAQIEQLTLDSCSLPFIEAITIDPHNSVLPHLKLLRIRNSVIAERTLISLVHSRTALTEDPAYARITRLQTLILLRCEVDVCIVVKLMGFMDDVRWDGSHHALCESCQNGTICPVERKKMAVAHATSHHYLLGMASNV</sequence>
<dbReference type="InterPro" id="IPR036047">
    <property type="entry name" value="F-box-like_dom_sf"/>
</dbReference>
<dbReference type="InParanoid" id="A0A067M6B5"/>
<dbReference type="STRING" id="930990.A0A067M6B5"/>
<evidence type="ECO:0000313" key="1">
    <source>
        <dbReference type="EMBL" id="KDQ10245.1"/>
    </source>
</evidence>
<organism evidence="1 2">
    <name type="scientific">Botryobasidium botryosum (strain FD-172 SS1)</name>
    <dbReference type="NCBI Taxonomy" id="930990"/>
    <lineage>
        <taxon>Eukaryota</taxon>
        <taxon>Fungi</taxon>
        <taxon>Dikarya</taxon>
        <taxon>Basidiomycota</taxon>
        <taxon>Agaricomycotina</taxon>
        <taxon>Agaricomycetes</taxon>
        <taxon>Cantharellales</taxon>
        <taxon>Botryobasidiaceae</taxon>
        <taxon>Botryobasidium</taxon>
    </lineage>
</organism>
<dbReference type="OrthoDB" id="3234236at2759"/>
<keyword evidence="2" id="KW-1185">Reference proteome</keyword>
<dbReference type="InterPro" id="IPR032675">
    <property type="entry name" value="LRR_dom_sf"/>
</dbReference>
<dbReference type="HOGENOM" id="CLU_024199_1_2_1"/>